<comment type="catalytic activity">
    <reaction evidence="5">
        <text>L-glutamine + H2O = L-glutamate + NH4(+)</text>
        <dbReference type="Rhea" id="RHEA:15889"/>
        <dbReference type="ChEBI" id="CHEBI:15377"/>
        <dbReference type="ChEBI" id="CHEBI:28938"/>
        <dbReference type="ChEBI" id="CHEBI:29985"/>
        <dbReference type="ChEBI" id="CHEBI:58359"/>
        <dbReference type="EC" id="3.5.1.2"/>
    </reaction>
</comment>
<dbReference type="NCBIfam" id="TIGR03814">
    <property type="entry name" value="Gln_ase"/>
    <property type="match status" value="1"/>
</dbReference>
<dbReference type="EMBL" id="MN739598">
    <property type="protein sequence ID" value="QHT14903.1"/>
    <property type="molecule type" value="Genomic_DNA"/>
</dbReference>
<dbReference type="InterPro" id="IPR015868">
    <property type="entry name" value="Glutaminase"/>
</dbReference>
<reference evidence="6" key="1">
    <citation type="journal article" date="2020" name="Nature">
        <title>Giant virus diversity and host interactions through global metagenomics.</title>
        <authorList>
            <person name="Schulz F."/>
            <person name="Roux S."/>
            <person name="Paez-Espino D."/>
            <person name="Jungbluth S."/>
            <person name="Walsh D.A."/>
            <person name="Denef V.J."/>
            <person name="McMahon K.D."/>
            <person name="Konstantinidis K.T."/>
            <person name="Eloe-Fadrosh E.A."/>
            <person name="Kyrpides N.C."/>
            <person name="Woyke T."/>
        </authorList>
    </citation>
    <scope>NUCLEOTIDE SEQUENCE</scope>
    <source>
        <strain evidence="6">GVMAG-M-3300023174-144</strain>
    </source>
</reference>
<dbReference type="GO" id="GO:0004359">
    <property type="term" value="F:glutaminase activity"/>
    <property type="evidence" value="ECO:0007669"/>
    <property type="project" value="UniProtKB-EC"/>
</dbReference>
<proteinExistence type="inferred from homology"/>
<dbReference type="InterPro" id="IPR012338">
    <property type="entry name" value="Beta-lactam/transpept-like"/>
</dbReference>
<dbReference type="GO" id="GO:0006537">
    <property type="term" value="P:glutamate biosynthetic process"/>
    <property type="evidence" value="ECO:0007669"/>
    <property type="project" value="TreeGrafter"/>
</dbReference>
<evidence type="ECO:0000256" key="4">
    <source>
        <dbReference type="ARBA" id="ARBA00022801"/>
    </source>
</evidence>
<dbReference type="Gene3D" id="3.40.710.10">
    <property type="entry name" value="DD-peptidase/beta-lactamase superfamily"/>
    <property type="match status" value="1"/>
</dbReference>
<evidence type="ECO:0000256" key="2">
    <source>
        <dbReference type="ARBA" id="ARBA00011881"/>
    </source>
</evidence>
<evidence type="ECO:0000256" key="5">
    <source>
        <dbReference type="ARBA" id="ARBA00049534"/>
    </source>
</evidence>
<comment type="similarity">
    <text evidence="1">Belongs to the glutaminase family.</text>
</comment>
<accession>A0A6C0DEL1</accession>
<dbReference type="AlphaFoldDB" id="A0A6C0DEL1"/>
<dbReference type="HAMAP" id="MF_00313">
    <property type="entry name" value="Glutaminase"/>
    <property type="match status" value="1"/>
</dbReference>
<protein>
    <recommendedName>
        <fullName evidence="3">glutaminase</fullName>
        <ecNumber evidence="3">3.5.1.2</ecNumber>
    </recommendedName>
</protein>
<comment type="subunit">
    <text evidence="2">Homotetramer.</text>
</comment>
<evidence type="ECO:0000256" key="3">
    <source>
        <dbReference type="ARBA" id="ARBA00012918"/>
    </source>
</evidence>
<evidence type="ECO:0000256" key="1">
    <source>
        <dbReference type="ARBA" id="ARBA00011076"/>
    </source>
</evidence>
<dbReference type="EC" id="3.5.1.2" evidence="3"/>
<name>A0A6C0DEL1_9ZZZZ</name>
<evidence type="ECO:0000313" key="6">
    <source>
        <dbReference type="EMBL" id="QHT14903.1"/>
    </source>
</evidence>
<dbReference type="PANTHER" id="PTHR12544:SF48">
    <property type="entry name" value="GLUTAMINASE 1"/>
    <property type="match status" value="1"/>
</dbReference>
<dbReference type="PANTHER" id="PTHR12544">
    <property type="entry name" value="GLUTAMINASE"/>
    <property type="match status" value="1"/>
</dbReference>
<dbReference type="Pfam" id="PF04960">
    <property type="entry name" value="Glutaminase"/>
    <property type="match status" value="1"/>
</dbReference>
<dbReference type="SUPFAM" id="SSF56601">
    <property type="entry name" value="beta-lactamase/transpeptidase-like"/>
    <property type="match status" value="1"/>
</dbReference>
<dbReference type="GO" id="GO:0006543">
    <property type="term" value="P:L-glutamine catabolic process"/>
    <property type="evidence" value="ECO:0007669"/>
    <property type="project" value="TreeGrafter"/>
</dbReference>
<organism evidence="6">
    <name type="scientific">viral metagenome</name>
    <dbReference type="NCBI Taxonomy" id="1070528"/>
    <lineage>
        <taxon>unclassified sequences</taxon>
        <taxon>metagenomes</taxon>
        <taxon>organismal metagenomes</taxon>
    </lineage>
</organism>
<keyword evidence="4" id="KW-0378">Hydrolase</keyword>
<dbReference type="FunFam" id="3.40.710.10:FF:000005">
    <property type="entry name" value="Glutaminase"/>
    <property type="match status" value="1"/>
</dbReference>
<sequence>MLNLEDVEKIYNKLKNTEGGKNASYIPELAKVNPNLYAISIYTVNGEEFNIGDYKKEFAIESCSKVFSLALALETHGIEHVKNKIGTEESADAFNSLSAIEKSKIHTMNSFYNGGAMATTSLMYEKDKKKFENKILNNMSNFAGRKLKINTSIYKSEMSNIEHNLSIAYLLKSYNRFYGDVPTTVDVYTRQCSTLVTSKDVAIMAATLANQGVNPKTNKYVIDKKFIPYILTHMSANGLYEESEEWMTEVGLPAKSGVGGVLCIVVPGVMGIGIISPPLNKAGNSYKGIKTAKLLAKKMKYNLYFRNCK</sequence>